<evidence type="ECO:0000259" key="3">
    <source>
        <dbReference type="PROSITE" id="PS51208"/>
    </source>
</evidence>
<dbReference type="Pfam" id="PF03797">
    <property type="entry name" value="Autotransporter"/>
    <property type="match status" value="1"/>
</dbReference>
<dbReference type="NCBIfam" id="TIGR01414">
    <property type="entry name" value="autotrans_barl"/>
    <property type="match status" value="1"/>
</dbReference>
<dbReference type="RefSeq" id="WP_150684937.1">
    <property type="nucleotide sequence ID" value="NZ_CABPSI010000003.1"/>
</dbReference>
<dbReference type="EMBL" id="CABPSI010000003">
    <property type="protein sequence ID" value="VVE24587.1"/>
    <property type="molecule type" value="Genomic_DNA"/>
</dbReference>
<dbReference type="InterPro" id="IPR051551">
    <property type="entry name" value="Autotransporter_adhesion"/>
</dbReference>
<dbReference type="SMART" id="SM00869">
    <property type="entry name" value="Autotransporter"/>
    <property type="match status" value="1"/>
</dbReference>
<dbReference type="PANTHER" id="PTHR35037">
    <property type="entry name" value="C-TERMINAL REGION OF AIDA-LIKE PROTEIN"/>
    <property type="match status" value="1"/>
</dbReference>
<dbReference type="Pfam" id="PF03212">
    <property type="entry name" value="Pertactin"/>
    <property type="match status" value="1"/>
</dbReference>
<dbReference type="InterPro" id="IPR005546">
    <property type="entry name" value="Autotransporte_beta"/>
</dbReference>
<keyword evidence="1 2" id="KW-0732">Signal</keyword>
<dbReference type="SUPFAM" id="SSF103515">
    <property type="entry name" value="Autotransporter"/>
    <property type="match status" value="1"/>
</dbReference>
<proteinExistence type="predicted"/>
<dbReference type="AlphaFoldDB" id="A0A5E4WHS5"/>
<dbReference type="CDD" id="cd01343">
    <property type="entry name" value="PL1_Passenger_AT"/>
    <property type="match status" value="1"/>
</dbReference>
<gene>
    <name evidence="4" type="ORF">PIN31115_03321</name>
</gene>
<keyword evidence="5" id="KW-1185">Reference proteome</keyword>
<evidence type="ECO:0000256" key="2">
    <source>
        <dbReference type="SAM" id="SignalP"/>
    </source>
</evidence>
<dbReference type="InterPro" id="IPR011050">
    <property type="entry name" value="Pectin_lyase_fold/virulence"/>
</dbReference>
<dbReference type="PROSITE" id="PS51208">
    <property type="entry name" value="AUTOTRANSPORTER"/>
    <property type="match status" value="1"/>
</dbReference>
<dbReference type="InterPro" id="IPR006626">
    <property type="entry name" value="PbH1"/>
</dbReference>
<dbReference type="InterPro" id="IPR003991">
    <property type="entry name" value="Pertactin_virulence_factor"/>
</dbReference>
<dbReference type="InterPro" id="IPR012332">
    <property type="entry name" value="Autotransporter_pectin_lyase_C"/>
</dbReference>
<dbReference type="Gene3D" id="2.40.128.130">
    <property type="entry name" value="Autotransporter beta-domain"/>
    <property type="match status" value="1"/>
</dbReference>
<dbReference type="PRINTS" id="PR01484">
    <property type="entry name" value="PRTACTNFAMLY"/>
</dbReference>
<sequence length="770" mass="77757">MPTSTSTAPRQRVLASAIGLAFATLAVSSQAGTVIGTNQTIDAPGDAAETWTVSNTGSLTVNSGAATNWILIQGAPPSTGPSTLTTNGATIISTAPGAGGGAPPAAVTIENSNATISNSTISSATNAGIQLVGQTTAGLIAPTATVTNSTVSGFQYGISVSSNGVLTLNNSNVSAGTGAAGGINGGVVNFDSTVVATGGTISGNISGVTATTTNLTTETTSNTTLSGVSVSAATGAAIVVQPARPAAPFEGHTANILIEADTTLTGGNGYALQATGLITANATIDNSTIVGNVSSDGTATLNLTLQNNANLTGSLANINVLAVNSNATWRLISDNTVGTVTMNGGNIDISGTAVGTPTTHTLTIATLSGTGTFLMSTNLGTHTGDLLNVTGTAAGTYQLHVRNSGGEPTNLSPLTVVQTGGGGAAFSLVGGKVDAGVYSYTLEQQGNNWALVTNPGSPEDPGEGDLTPGAKTVLGLSGAGPTVWYGEAAILRSRLGELRIGDQSNSGVWARTFGKQYNAKPGDGTSYRQTQYGVIGGVDGVVGQSWGGTWLVGAMMGTSHSKLSFDNGSTGGVNSYTAGLYATWITKGGWYFDGLVKFNHFVNSADVIMSDGTGSHGGFNNNGIGMTLEFGRHIEFGNRWFVEPYIQASMVRIGGDNFSLDNGMQSSTSHTGSVEARIGAALGKTIELSGGALLQPYLKLAVIQEFVSNNKIMINGLGFNNDISGTRVEFGAGVAAQLRHNLQIYAEVETSAGHKISQPWGAQVGLRYAF</sequence>
<dbReference type="Gene3D" id="2.160.20.20">
    <property type="match status" value="1"/>
</dbReference>
<dbReference type="GO" id="GO:0019867">
    <property type="term" value="C:outer membrane"/>
    <property type="evidence" value="ECO:0007669"/>
    <property type="project" value="InterPro"/>
</dbReference>
<protein>
    <submittedName>
        <fullName evidence="4">Putative autotransporter</fullName>
    </submittedName>
</protein>
<evidence type="ECO:0000313" key="4">
    <source>
        <dbReference type="EMBL" id="VVE24587.1"/>
    </source>
</evidence>
<dbReference type="InterPro" id="IPR036709">
    <property type="entry name" value="Autotransporte_beta_dom_sf"/>
</dbReference>
<evidence type="ECO:0000256" key="1">
    <source>
        <dbReference type="ARBA" id="ARBA00022729"/>
    </source>
</evidence>
<organism evidence="4 5">
    <name type="scientific">Pandoraea iniqua</name>
    <dbReference type="NCBI Taxonomy" id="2508288"/>
    <lineage>
        <taxon>Bacteria</taxon>
        <taxon>Pseudomonadati</taxon>
        <taxon>Pseudomonadota</taxon>
        <taxon>Betaproteobacteria</taxon>
        <taxon>Burkholderiales</taxon>
        <taxon>Burkholderiaceae</taxon>
        <taxon>Pandoraea</taxon>
    </lineage>
</organism>
<feature type="signal peptide" evidence="2">
    <location>
        <begin position="1"/>
        <end position="31"/>
    </location>
</feature>
<reference evidence="4 5" key="1">
    <citation type="submission" date="2019-08" db="EMBL/GenBank/DDBJ databases">
        <authorList>
            <person name="Peeters C."/>
        </authorList>
    </citation>
    <scope>NUCLEOTIDE SEQUENCE [LARGE SCALE GENOMIC DNA]</scope>
    <source>
        <strain evidence="4 5">LMG 31115</strain>
    </source>
</reference>
<name>A0A5E4WHS5_9BURK</name>
<dbReference type="SMART" id="SM00710">
    <property type="entry name" value="PbH1"/>
    <property type="match status" value="4"/>
</dbReference>
<dbReference type="SUPFAM" id="SSF51126">
    <property type="entry name" value="Pectin lyase-like"/>
    <property type="match status" value="1"/>
</dbReference>
<dbReference type="InterPro" id="IPR006315">
    <property type="entry name" value="OM_autotransptr_brl_dom"/>
</dbReference>
<evidence type="ECO:0000313" key="5">
    <source>
        <dbReference type="Proteomes" id="UP000333828"/>
    </source>
</evidence>
<accession>A0A5E4WHS5</accession>
<feature type="chain" id="PRO_5022823344" evidence="2">
    <location>
        <begin position="32"/>
        <end position="770"/>
    </location>
</feature>
<feature type="domain" description="Autotransporter" evidence="3">
    <location>
        <begin position="501"/>
        <end position="770"/>
    </location>
</feature>
<dbReference type="Proteomes" id="UP000333828">
    <property type="component" value="Unassembled WGS sequence"/>
</dbReference>
<dbReference type="PANTHER" id="PTHR35037:SF7">
    <property type="entry name" value="AUTOTRANSPORTER"/>
    <property type="match status" value="1"/>
</dbReference>
<dbReference type="InterPro" id="IPR004899">
    <property type="entry name" value="Pertactin_central"/>
</dbReference>